<comment type="caution">
    <text evidence="1">The sequence shown here is derived from an EMBL/GenBank/DDBJ whole genome shotgun (WGS) entry which is preliminary data.</text>
</comment>
<reference evidence="1" key="1">
    <citation type="journal article" date="2014" name="Front. Microbiol.">
        <title>High frequency of phylogenetically diverse reductive dehalogenase-homologous genes in deep subseafloor sedimentary metagenomes.</title>
        <authorList>
            <person name="Kawai M."/>
            <person name="Futagami T."/>
            <person name="Toyoda A."/>
            <person name="Takaki Y."/>
            <person name="Nishi S."/>
            <person name="Hori S."/>
            <person name="Arai W."/>
            <person name="Tsubouchi T."/>
            <person name="Morono Y."/>
            <person name="Uchiyama I."/>
            <person name="Ito T."/>
            <person name="Fujiyama A."/>
            <person name="Inagaki F."/>
            <person name="Takami H."/>
        </authorList>
    </citation>
    <scope>NUCLEOTIDE SEQUENCE</scope>
    <source>
        <strain evidence="1">Expedition CK06-06</strain>
    </source>
</reference>
<accession>X1Q814</accession>
<gene>
    <name evidence="1" type="ORF">S06H3_67131</name>
</gene>
<sequence>QYPIPPVAWQVLKKLREEYWCIEIKIADGFRL</sequence>
<protein>
    <submittedName>
        <fullName evidence="1">Uncharacterized protein</fullName>
    </submittedName>
</protein>
<feature type="non-terminal residue" evidence="1">
    <location>
        <position position="1"/>
    </location>
</feature>
<name>X1Q814_9ZZZZ</name>
<proteinExistence type="predicted"/>
<evidence type="ECO:0000313" key="1">
    <source>
        <dbReference type="EMBL" id="GAI64373.1"/>
    </source>
</evidence>
<organism evidence="1">
    <name type="scientific">marine sediment metagenome</name>
    <dbReference type="NCBI Taxonomy" id="412755"/>
    <lineage>
        <taxon>unclassified sequences</taxon>
        <taxon>metagenomes</taxon>
        <taxon>ecological metagenomes</taxon>
    </lineage>
</organism>
<dbReference type="AlphaFoldDB" id="X1Q814"/>
<feature type="non-terminal residue" evidence="1">
    <location>
        <position position="32"/>
    </location>
</feature>
<dbReference type="EMBL" id="BARV01046262">
    <property type="protein sequence ID" value="GAI64373.1"/>
    <property type="molecule type" value="Genomic_DNA"/>
</dbReference>